<evidence type="ECO:0000313" key="6">
    <source>
        <dbReference type="EMBL" id="MDW2797349.1"/>
    </source>
</evidence>
<protein>
    <recommendedName>
        <fullName evidence="8">Multidrug efflux MFS transporter</fullName>
    </recommendedName>
</protein>
<comment type="subcellular location">
    <subcellularLocation>
        <location evidence="1">Cell membrane</location>
        <topology evidence="1">Multi-pass membrane protein</topology>
    </subcellularLocation>
</comment>
<keyword evidence="7" id="KW-1185">Reference proteome</keyword>
<reference evidence="6 7" key="1">
    <citation type="submission" date="2023-10" db="EMBL/GenBank/DDBJ databases">
        <title>A novel Glycoside Hydrolase 43-Like Enzyme from Clostrdium boliviensis is an Endo-xylanase, and a Candidate for Xylooligosaccharides Production from Different Xylan Substrates.</title>
        <authorList>
            <person name="Alvarez M.T."/>
            <person name="Rocabado-Villegas L.R."/>
            <person name="Salas-Veizaga D.M."/>
            <person name="Linares-Pasten J.A."/>
            <person name="Gudmundsdottir E.E."/>
            <person name="Hreggvidsson G.O."/>
            <person name="Adlercreutz P."/>
            <person name="Nordberg Karlsson E."/>
        </authorList>
    </citation>
    <scope>NUCLEOTIDE SEQUENCE [LARGE SCALE GENOMIC DNA]</scope>
    <source>
        <strain evidence="6 7">E-1</strain>
    </source>
</reference>
<evidence type="ECO:0000313" key="7">
    <source>
        <dbReference type="Proteomes" id="UP001276854"/>
    </source>
</evidence>
<evidence type="ECO:0000256" key="2">
    <source>
        <dbReference type="ARBA" id="ARBA00022692"/>
    </source>
</evidence>
<evidence type="ECO:0000256" key="3">
    <source>
        <dbReference type="ARBA" id="ARBA00022989"/>
    </source>
</evidence>
<keyword evidence="2 5" id="KW-0812">Transmembrane</keyword>
<dbReference type="SUPFAM" id="SSF103473">
    <property type="entry name" value="MFS general substrate transporter"/>
    <property type="match status" value="1"/>
</dbReference>
<dbReference type="RefSeq" id="WP_318063600.1">
    <property type="nucleotide sequence ID" value="NZ_JAWONS010000109.1"/>
</dbReference>
<evidence type="ECO:0000256" key="5">
    <source>
        <dbReference type="SAM" id="Phobius"/>
    </source>
</evidence>
<dbReference type="Proteomes" id="UP001276854">
    <property type="component" value="Unassembled WGS sequence"/>
</dbReference>
<dbReference type="PANTHER" id="PTHR42718:SF39">
    <property type="entry name" value="ACTINORHODIN TRANSPORTER-RELATED"/>
    <property type="match status" value="1"/>
</dbReference>
<gene>
    <name evidence="6" type="ORF">RZO55_07135</name>
</gene>
<comment type="caution">
    <text evidence="6">The sequence shown here is derived from an EMBL/GenBank/DDBJ whole genome shotgun (WGS) entry which is preliminary data.</text>
</comment>
<dbReference type="PANTHER" id="PTHR42718">
    <property type="entry name" value="MAJOR FACILITATOR SUPERFAMILY MULTIDRUG TRANSPORTER MFSC"/>
    <property type="match status" value="1"/>
</dbReference>
<proteinExistence type="predicted"/>
<dbReference type="EMBL" id="JAWONS010000109">
    <property type="protein sequence ID" value="MDW2797349.1"/>
    <property type="molecule type" value="Genomic_DNA"/>
</dbReference>
<evidence type="ECO:0000256" key="4">
    <source>
        <dbReference type="ARBA" id="ARBA00023136"/>
    </source>
</evidence>
<name>A0ABU4GIA6_9CLOT</name>
<keyword evidence="3 5" id="KW-1133">Transmembrane helix</keyword>
<sequence>MQEENNNSKRRTFALVILLIGAFMDILDTMVINIAVVLGVILCAIGIAGVELVLHGAGSSLTNWQLLPVLLIAGAGMGMLVSSLTDFSLSQIPGQDAGSASGILSMMQQLGSSIGIAILGTINLNNTICFFTSPKSTPVLNQKHSPRGINNMKRSIR</sequence>
<feature type="transmembrane region" description="Helical" evidence="5">
    <location>
        <begin position="34"/>
        <end position="54"/>
    </location>
</feature>
<keyword evidence="4 5" id="KW-0472">Membrane</keyword>
<dbReference type="Pfam" id="PF07690">
    <property type="entry name" value="MFS_1"/>
    <property type="match status" value="1"/>
</dbReference>
<feature type="transmembrane region" description="Helical" evidence="5">
    <location>
        <begin position="66"/>
        <end position="85"/>
    </location>
</feature>
<evidence type="ECO:0008006" key="8">
    <source>
        <dbReference type="Google" id="ProtNLM"/>
    </source>
</evidence>
<accession>A0ABU4GIA6</accession>
<dbReference type="InterPro" id="IPR011701">
    <property type="entry name" value="MFS"/>
</dbReference>
<dbReference type="Gene3D" id="1.20.1250.20">
    <property type="entry name" value="MFS general substrate transporter like domains"/>
    <property type="match status" value="1"/>
</dbReference>
<evidence type="ECO:0000256" key="1">
    <source>
        <dbReference type="ARBA" id="ARBA00004651"/>
    </source>
</evidence>
<organism evidence="6 7">
    <name type="scientific">Clostridium boliviensis</name>
    <dbReference type="NCBI Taxonomy" id="318465"/>
    <lineage>
        <taxon>Bacteria</taxon>
        <taxon>Bacillati</taxon>
        <taxon>Bacillota</taxon>
        <taxon>Clostridia</taxon>
        <taxon>Eubacteriales</taxon>
        <taxon>Clostridiaceae</taxon>
        <taxon>Clostridium</taxon>
    </lineage>
</organism>
<dbReference type="InterPro" id="IPR036259">
    <property type="entry name" value="MFS_trans_sf"/>
</dbReference>
<feature type="transmembrane region" description="Helical" evidence="5">
    <location>
        <begin position="12"/>
        <end position="28"/>
    </location>
</feature>